<dbReference type="EMBL" id="ML119147">
    <property type="protein sequence ID" value="RPB09946.1"/>
    <property type="molecule type" value="Genomic_DNA"/>
</dbReference>
<gene>
    <name evidence="5" type="ORF">P167DRAFT_538054</name>
</gene>
<dbReference type="InterPro" id="IPR056798">
    <property type="entry name" value="ADH_Fe_C"/>
</dbReference>
<feature type="domain" description="Fe-containing alcohol dehydrogenase-like C-terminal" evidence="4">
    <location>
        <begin position="187"/>
        <end position="370"/>
    </location>
</feature>
<dbReference type="SUPFAM" id="SSF56796">
    <property type="entry name" value="Dehydroquinate synthase-like"/>
    <property type="match status" value="1"/>
</dbReference>
<dbReference type="InterPro" id="IPR034786">
    <property type="entry name" value="MAR"/>
</dbReference>
<dbReference type="AlphaFoldDB" id="A0A3N4KHC4"/>
<dbReference type="InterPro" id="IPR001670">
    <property type="entry name" value="ADH_Fe/GldA"/>
</dbReference>
<sequence length="379" mass="39963">MISILTRNTNNLLRRTLSTTAKMHPFTYTANPSRVIFGAGTLSQLPAELARQNLSSPLILCTPQQTSQASDVAALLPSTAGTFSKATMHTPTHITDEALAVARDTSADSIISIGGGSTIGLGKAISIRTGLPHICIPTTYAGSEMTPILGETADGVKTTRSDPKILPGTVIYDVNLTLTLPVSMSFTSGVNAIAHSVEALYSTTTNPIINLLALEGIRALAAALPKLKKDPQNVDVRSDALYGAWLCGSCLGSVGMALHHKLCHTLGGSFNLPHAEVHTIVLPHALAYNAPALTKEVLDSLAAVLPGSEGDAVKGLNLLLEKMGVERALKAYGMKEEDVDKAADLAVAKPYPNPRKIERAEIKEVIRRAWAGEPASAKL</sequence>
<organism evidence="5 6">
    <name type="scientific">Morchella conica CCBAS932</name>
    <dbReference type="NCBI Taxonomy" id="1392247"/>
    <lineage>
        <taxon>Eukaryota</taxon>
        <taxon>Fungi</taxon>
        <taxon>Dikarya</taxon>
        <taxon>Ascomycota</taxon>
        <taxon>Pezizomycotina</taxon>
        <taxon>Pezizomycetes</taxon>
        <taxon>Pezizales</taxon>
        <taxon>Morchellaceae</taxon>
        <taxon>Morchella</taxon>
    </lineage>
</organism>
<dbReference type="PANTHER" id="PTHR11496:SF105">
    <property type="entry name" value="REDUCTASE, PUTATIVE (AFU_ORTHOLOGUE AFUA_6G07090)-RELATED"/>
    <property type="match status" value="1"/>
</dbReference>
<dbReference type="Proteomes" id="UP000277580">
    <property type="component" value="Unassembled WGS sequence"/>
</dbReference>
<dbReference type="OrthoDB" id="3360544at2759"/>
<evidence type="ECO:0000259" key="3">
    <source>
        <dbReference type="Pfam" id="PF00465"/>
    </source>
</evidence>
<reference evidence="5 6" key="1">
    <citation type="journal article" date="2018" name="Nat. Ecol. Evol.">
        <title>Pezizomycetes genomes reveal the molecular basis of ectomycorrhizal truffle lifestyle.</title>
        <authorList>
            <person name="Murat C."/>
            <person name="Payen T."/>
            <person name="Noel B."/>
            <person name="Kuo A."/>
            <person name="Morin E."/>
            <person name="Chen J."/>
            <person name="Kohler A."/>
            <person name="Krizsan K."/>
            <person name="Balestrini R."/>
            <person name="Da Silva C."/>
            <person name="Montanini B."/>
            <person name="Hainaut M."/>
            <person name="Levati E."/>
            <person name="Barry K.W."/>
            <person name="Belfiori B."/>
            <person name="Cichocki N."/>
            <person name="Clum A."/>
            <person name="Dockter R.B."/>
            <person name="Fauchery L."/>
            <person name="Guy J."/>
            <person name="Iotti M."/>
            <person name="Le Tacon F."/>
            <person name="Lindquist E.A."/>
            <person name="Lipzen A."/>
            <person name="Malagnac F."/>
            <person name="Mello A."/>
            <person name="Molinier V."/>
            <person name="Miyauchi S."/>
            <person name="Poulain J."/>
            <person name="Riccioni C."/>
            <person name="Rubini A."/>
            <person name="Sitrit Y."/>
            <person name="Splivallo R."/>
            <person name="Traeger S."/>
            <person name="Wang M."/>
            <person name="Zifcakova L."/>
            <person name="Wipf D."/>
            <person name="Zambonelli A."/>
            <person name="Paolocci F."/>
            <person name="Nowrousian M."/>
            <person name="Ottonello S."/>
            <person name="Baldrian P."/>
            <person name="Spatafora J.W."/>
            <person name="Henrissat B."/>
            <person name="Nagy L.G."/>
            <person name="Aury J.M."/>
            <person name="Wincker P."/>
            <person name="Grigoriev I.V."/>
            <person name="Bonfante P."/>
            <person name="Martin F.M."/>
        </authorList>
    </citation>
    <scope>NUCLEOTIDE SEQUENCE [LARGE SCALE GENOMIC DNA]</scope>
    <source>
        <strain evidence="5 6">CCBAS932</strain>
    </source>
</reference>
<evidence type="ECO:0000313" key="6">
    <source>
        <dbReference type="Proteomes" id="UP000277580"/>
    </source>
</evidence>
<dbReference type="Pfam" id="PF25137">
    <property type="entry name" value="ADH_Fe_C"/>
    <property type="match status" value="1"/>
</dbReference>
<feature type="domain" description="Alcohol dehydrogenase iron-type/glycerol dehydrogenase GldA" evidence="3">
    <location>
        <begin position="32"/>
        <end position="173"/>
    </location>
</feature>
<dbReference type="GO" id="GO:0005739">
    <property type="term" value="C:mitochondrion"/>
    <property type="evidence" value="ECO:0007669"/>
    <property type="project" value="TreeGrafter"/>
</dbReference>
<accession>A0A3N4KHC4</accession>
<dbReference type="InParanoid" id="A0A3N4KHC4"/>
<evidence type="ECO:0000259" key="4">
    <source>
        <dbReference type="Pfam" id="PF25137"/>
    </source>
</evidence>
<dbReference type="GO" id="GO:0046872">
    <property type="term" value="F:metal ion binding"/>
    <property type="evidence" value="ECO:0007669"/>
    <property type="project" value="InterPro"/>
</dbReference>
<keyword evidence="2" id="KW-0520">NAD</keyword>
<dbReference type="Gene3D" id="3.40.50.1970">
    <property type="match status" value="1"/>
</dbReference>
<dbReference type="FunCoup" id="A0A3N4KHC4">
    <property type="interactions" value="539"/>
</dbReference>
<dbReference type="Gene3D" id="1.20.1090.10">
    <property type="entry name" value="Dehydroquinate synthase-like - alpha domain"/>
    <property type="match status" value="1"/>
</dbReference>
<dbReference type="Pfam" id="PF00465">
    <property type="entry name" value="Fe-ADH"/>
    <property type="match status" value="1"/>
</dbReference>
<protein>
    <submittedName>
        <fullName evidence="5">Dehydroquinate synthase-like protein</fullName>
    </submittedName>
</protein>
<evidence type="ECO:0000256" key="2">
    <source>
        <dbReference type="ARBA" id="ARBA00023027"/>
    </source>
</evidence>
<evidence type="ECO:0000313" key="5">
    <source>
        <dbReference type="EMBL" id="RPB09946.1"/>
    </source>
</evidence>
<dbReference type="InterPro" id="IPR039697">
    <property type="entry name" value="Alcohol_dehydrogenase_Fe"/>
</dbReference>
<dbReference type="PANTHER" id="PTHR11496">
    <property type="entry name" value="ALCOHOL DEHYDROGENASE"/>
    <property type="match status" value="1"/>
</dbReference>
<proteinExistence type="predicted"/>
<dbReference type="STRING" id="1392247.A0A3N4KHC4"/>
<dbReference type="CDD" id="cd08177">
    <property type="entry name" value="MAR"/>
    <property type="match status" value="1"/>
</dbReference>
<keyword evidence="6" id="KW-1185">Reference proteome</keyword>
<dbReference type="GO" id="GO:0004022">
    <property type="term" value="F:alcohol dehydrogenase (NAD+) activity"/>
    <property type="evidence" value="ECO:0007669"/>
    <property type="project" value="TreeGrafter"/>
</dbReference>
<evidence type="ECO:0000256" key="1">
    <source>
        <dbReference type="ARBA" id="ARBA00023002"/>
    </source>
</evidence>
<name>A0A3N4KHC4_9PEZI</name>
<keyword evidence="1" id="KW-0560">Oxidoreductase</keyword>
<dbReference type="GO" id="GO:0018506">
    <property type="term" value="F:maleylacetate reductase activity"/>
    <property type="evidence" value="ECO:0007669"/>
    <property type="project" value="InterPro"/>
</dbReference>